<dbReference type="GO" id="GO:0003779">
    <property type="term" value="F:actin binding"/>
    <property type="evidence" value="ECO:0007669"/>
    <property type="project" value="UniProtKB-KW"/>
</dbReference>
<dbReference type="PANTHER" id="PTHR13140">
    <property type="entry name" value="MYOSIN"/>
    <property type="match status" value="1"/>
</dbReference>
<dbReference type="Gene3D" id="1.20.58.530">
    <property type="match status" value="1"/>
</dbReference>
<dbReference type="SMART" id="SM00242">
    <property type="entry name" value="MYSc"/>
    <property type="match status" value="1"/>
</dbReference>
<dbReference type="GO" id="GO:0003774">
    <property type="term" value="F:cytoskeletal motor activity"/>
    <property type="evidence" value="ECO:0007669"/>
    <property type="project" value="UniProtKB-UniRule"/>
</dbReference>
<evidence type="ECO:0000256" key="11">
    <source>
        <dbReference type="PROSITE-ProRule" id="PRU00782"/>
    </source>
</evidence>
<feature type="compositionally biased region" description="Acidic residues" evidence="12">
    <location>
        <begin position="184"/>
        <end position="208"/>
    </location>
</feature>
<dbReference type="Gene3D" id="3.40.850.10">
    <property type="entry name" value="Kinesin motor domain"/>
    <property type="match status" value="1"/>
</dbReference>
<comment type="caution">
    <text evidence="14">The sequence shown here is derived from an EMBL/GenBank/DDBJ whole genome shotgun (WGS) entry which is preliminary data.</text>
</comment>
<comment type="caution">
    <text evidence="11">Lacks conserved residue(s) required for the propagation of feature annotation.</text>
</comment>
<dbReference type="GO" id="GO:0005634">
    <property type="term" value="C:nucleus"/>
    <property type="evidence" value="ECO:0007669"/>
    <property type="project" value="UniProtKB-SubCell"/>
</dbReference>
<dbReference type="Pfam" id="PF01125">
    <property type="entry name" value="BUD31"/>
    <property type="match status" value="1"/>
</dbReference>
<sequence>MSRLTKKGRPPKGYEYLQPVMDALENELRERMNDPHEGLRKCEALWPIHQINWQRSRYVYDMYYKYKKISKEVYDYCLRMKLADANLIAKWKKPGYERLCSTFAINSKNYNYGTVSICRVPRQQLADGQLIQERHSGCRGCASGPGGYHNIFGNKYGQHLAAIQIMRERRGAGNEERVWAPEVANDEDERSDVEDEEETKESDQETNEASDKEETKEKDDDSDEEESKDHSDDEGPQPKKRKQLSVALSSLMSFAVWVQNPSQDGILYLPAVLEGLEIKTLSSPSIVLPATTPNWPRTDEYDVDDISDLAFPNEPCVLEAIHQRFLHGKHYTFVGSNVLIALNHQGLVNDTSLTELCDLVRRHLYMPLGRKHQALILAGNSGSGKSTIARRIIKHLVQAKPVPILESLVILEALGNARTKENYHSSRFGKSTKLLFNGDGEIVGCTTETYLLEIQRLTRRNSGNERNFDIFDQLLCGLTKEDKIALGLTHSTYSLLGEVTRAPRGSLVDTKTAFEKCGITDTDSIFQVLAAVLILGIIRFNGCEAAIIDESSINDIHAVEMLLGLRSNSLATELCRRTVPVSTGTIELPISTISAESARNTFMRALYLRLFKSIIQQLNQNLGSTATSSIEICDLFGFEITPADTGLHHFCQNYASEKLHQFFLQFTFKLEQRIYTTEKITVPPLTFQDNQSVLDLMDKQPQCILSLLEHTSSMRNATDDTFVQKLEHVFHNHPKFNRDGFNFIIRHSCCDVNYDSKSFVQENKSSLPRHLQGILDSCVVAIFGSEQKTTVPATAAGKFSAEIERRCISLCRTEPHFIKCISTCSLSGDFDGAGVASQLRHLGILDVAMLRQTGYCYRTTFPEFLQQFATLDTSSKDNKKATSPKEQTVNLLNRLWAETEMGQLKRNDTVQIGERFIFFRQCGIDLLEQLRDTMQSLMEYDAALIQKIWRGQYVRKCFRSMVAAAKRIARAWRRYKARKRPKNRSNIQSRYAQLKSQRSRRSSRSQKSQPVDIEIKEIPPEIIKLPVVQDNDIQLKEISPPEELKEVIQEDIKEIATKSELIVNLDLPSTKSKVIETLIVAVGVPPLLKLVLALRVQALYRGYKVRQEMGVVMHILELKRKVRYLHFAVIKIQAWGRRMIQQHRFHRIQKAVRALQHWCVCLVKRKKDSRALTQVIKIQAAARGFLIRNQLHSIAVNAIAEELAAKVLLFNSAEALMLSKSMTTQWCKPCSNRQMTVLSFRLSSDLSHIFKTSWAARLAQLNLQMIEVIVMGETHTLALMSDGNVFVFGWNDKGQLGLSSNPKVVFKPVALSPALFEKRKVVQLAAGQDHSVALCSSGSVYTWGGNKHGQLGLGHYNNKIVPTQVSVITRRVTMIAAGPTYTVVLVETGSLFQWGQLHSKASTPLAAIATKVDIRPPVKFSFVTTGLEFAVALSTSGGVYTWGSGDVGQLGLGSEILQTSIPSLVSLSLTGSPIEAIQVSCGGRHVICRCEKYVFGWGQNTKGQLGLGDTRDRWLPTRIRALDGLNIMSITTGNCSSAAVTTAKGKSFAHVWGDIGHGITLEPSTKTQFGVITLQLLPAKLIQSSDPTLAVTGVWSKSASIMWANFKPQQSHTPLMNPPTMAPKTIRRPEPVKIAPIPSPEPSLPIHINRHASLPSTDLKMPLTRLRSNSKVPATNVRCRLI</sequence>
<dbReference type="SUPFAM" id="SSF50985">
    <property type="entry name" value="RCC1/BLIP-II"/>
    <property type="match status" value="1"/>
</dbReference>
<dbReference type="Gene3D" id="1.20.120.720">
    <property type="entry name" value="Myosin VI head, motor domain, U50 subdomain"/>
    <property type="match status" value="1"/>
</dbReference>
<proteinExistence type="inferred from homology"/>
<dbReference type="PROSITE" id="PS50096">
    <property type="entry name" value="IQ"/>
    <property type="match status" value="3"/>
</dbReference>
<dbReference type="InterPro" id="IPR058923">
    <property type="entry name" value="RCC1-like_dom"/>
</dbReference>
<evidence type="ECO:0000256" key="2">
    <source>
        <dbReference type="ARBA" id="ARBA00005287"/>
    </source>
</evidence>
<evidence type="ECO:0000259" key="13">
    <source>
        <dbReference type="PROSITE" id="PS51456"/>
    </source>
</evidence>
<feature type="compositionally biased region" description="Basic and acidic residues" evidence="12">
    <location>
        <begin position="227"/>
        <end position="237"/>
    </location>
</feature>
<comment type="similarity">
    <text evidence="2">Belongs to the BUD31 (G10) family.</text>
</comment>
<dbReference type="InterPro" id="IPR000048">
    <property type="entry name" value="IQ_motif_EF-hand-BS"/>
</dbReference>
<accession>A0A1W0AAJ1</accession>
<evidence type="ECO:0000256" key="7">
    <source>
        <dbReference type="ARBA" id="ARBA00023175"/>
    </source>
</evidence>
<dbReference type="SUPFAM" id="SSF52540">
    <property type="entry name" value="P-loop containing nucleoside triphosphate hydrolases"/>
    <property type="match status" value="1"/>
</dbReference>
<dbReference type="InterPro" id="IPR036961">
    <property type="entry name" value="Kinesin_motor_dom_sf"/>
</dbReference>
<dbReference type="Gene3D" id="6.20.240.20">
    <property type="match status" value="1"/>
</dbReference>
<name>A0A1W0AAJ1_9STRA</name>
<dbReference type="Gene3D" id="1.10.10.820">
    <property type="match status" value="1"/>
</dbReference>
<keyword evidence="4 11" id="KW-0547">Nucleotide-binding</keyword>
<feature type="domain" description="Myosin motor" evidence="13">
    <location>
        <begin position="301"/>
        <end position="932"/>
    </location>
</feature>
<comment type="subcellular location">
    <subcellularLocation>
        <location evidence="1">Nucleus</location>
    </subcellularLocation>
</comment>
<dbReference type="CDD" id="cd00124">
    <property type="entry name" value="MYSc"/>
    <property type="match status" value="1"/>
</dbReference>
<keyword evidence="3" id="KW-0677">Repeat</keyword>
<evidence type="ECO:0000256" key="4">
    <source>
        <dbReference type="ARBA" id="ARBA00022741"/>
    </source>
</evidence>
<keyword evidence="5 11" id="KW-0067">ATP-binding</keyword>
<dbReference type="Pfam" id="PF00612">
    <property type="entry name" value="IQ"/>
    <property type="match status" value="2"/>
</dbReference>
<dbReference type="OrthoDB" id="79298at2759"/>
<organism evidence="14 15">
    <name type="scientific">Thraustotheca clavata</name>
    <dbReference type="NCBI Taxonomy" id="74557"/>
    <lineage>
        <taxon>Eukaryota</taxon>
        <taxon>Sar</taxon>
        <taxon>Stramenopiles</taxon>
        <taxon>Oomycota</taxon>
        <taxon>Saprolegniomycetes</taxon>
        <taxon>Saprolegniales</taxon>
        <taxon>Achlyaceae</taxon>
        <taxon>Thraustotheca</taxon>
    </lineage>
</organism>
<evidence type="ECO:0000256" key="1">
    <source>
        <dbReference type="ARBA" id="ARBA00004123"/>
    </source>
</evidence>
<feature type="region of interest" description="Disordered" evidence="12">
    <location>
        <begin position="172"/>
        <end position="244"/>
    </location>
</feature>
<dbReference type="GO" id="GO:0005524">
    <property type="term" value="F:ATP binding"/>
    <property type="evidence" value="ECO:0007669"/>
    <property type="project" value="UniProtKB-UniRule"/>
</dbReference>
<protein>
    <recommendedName>
        <fullName evidence="13">Myosin motor domain-containing protein</fullName>
    </recommendedName>
</protein>
<dbReference type="InterPro" id="IPR001609">
    <property type="entry name" value="Myosin_head_motor_dom-like"/>
</dbReference>
<dbReference type="PROSITE" id="PS50012">
    <property type="entry name" value="RCC1_3"/>
    <property type="match status" value="4"/>
</dbReference>
<dbReference type="Gene3D" id="2.130.10.30">
    <property type="entry name" value="Regulator of chromosome condensation 1/beta-lactamase-inhibitor protein II"/>
    <property type="match status" value="2"/>
</dbReference>
<evidence type="ECO:0000313" key="14">
    <source>
        <dbReference type="EMBL" id="OQS07030.1"/>
    </source>
</evidence>
<evidence type="ECO:0000256" key="6">
    <source>
        <dbReference type="ARBA" id="ARBA00023123"/>
    </source>
</evidence>
<evidence type="ECO:0000256" key="3">
    <source>
        <dbReference type="ARBA" id="ARBA00022737"/>
    </source>
</evidence>
<evidence type="ECO:0000256" key="12">
    <source>
        <dbReference type="SAM" id="MobiDB-lite"/>
    </source>
</evidence>
<feature type="repeat" description="RCC1" evidence="10">
    <location>
        <begin position="1437"/>
        <end position="1492"/>
    </location>
</feature>
<keyword evidence="9" id="KW-0539">Nucleus</keyword>
<dbReference type="InterPro" id="IPR000408">
    <property type="entry name" value="Reg_chr_condens"/>
</dbReference>
<dbReference type="SMART" id="SM00015">
    <property type="entry name" value="IQ"/>
    <property type="match status" value="5"/>
</dbReference>
<feature type="repeat" description="RCC1" evidence="10">
    <location>
        <begin position="1283"/>
        <end position="1337"/>
    </location>
</feature>
<feature type="binding site" evidence="11">
    <location>
        <begin position="379"/>
        <end position="386"/>
    </location>
    <ligand>
        <name>ATP</name>
        <dbReference type="ChEBI" id="CHEBI:30616"/>
    </ligand>
</feature>
<feature type="repeat" description="RCC1" evidence="10">
    <location>
        <begin position="1492"/>
        <end position="1543"/>
    </location>
</feature>
<reference evidence="14 15" key="1">
    <citation type="journal article" date="2014" name="Genome Biol. Evol.">
        <title>The secreted proteins of Achlya hypogyna and Thraustotheca clavata identify the ancestral oomycete secretome and reveal gene acquisitions by horizontal gene transfer.</title>
        <authorList>
            <person name="Misner I."/>
            <person name="Blouin N."/>
            <person name="Leonard G."/>
            <person name="Richards T.A."/>
            <person name="Lane C.E."/>
        </authorList>
    </citation>
    <scope>NUCLEOTIDE SEQUENCE [LARGE SCALE GENOMIC DNA]</scope>
    <source>
        <strain evidence="14 15">ATCC 34112</strain>
    </source>
</reference>
<dbReference type="PRINTS" id="PR00322">
    <property type="entry name" value="G10"/>
</dbReference>
<dbReference type="Pfam" id="PF00063">
    <property type="entry name" value="Myosin_head"/>
    <property type="match status" value="1"/>
</dbReference>
<dbReference type="EMBL" id="JNBS01000285">
    <property type="protein sequence ID" value="OQS07030.1"/>
    <property type="molecule type" value="Genomic_DNA"/>
</dbReference>
<dbReference type="Proteomes" id="UP000243217">
    <property type="component" value="Unassembled WGS sequence"/>
</dbReference>
<dbReference type="InterPro" id="IPR027417">
    <property type="entry name" value="P-loop_NTPase"/>
</dbReference>
<dbReference type="GO" id="GO:0016459">
    <property type="term" value="C:myosin complex"/>
    <property type="evidence" value="ECO:0007669"/>
    <property type="project" value="UniProtKB-KW"/>
</dbReference>
<evidence type="ECO:0000256" key="10">
    <source>
        <dbReference type="PROSITE-ProRule" id="PRU00235"/>
    </source>
</evidence>
<dbReference type="STRING" id="74557.A0A1W0AAJ1"/>
<keyword evidence="15" id="KW-1185">Reference proteome</keyword>
<feature type="compositionally biased region" description="Basic and acidic residues" evidence="12">
    <location>
        <begin position="209"/>
        <end position="219"/>
    </location>
</feature>
<evidence type="ECO:0000313" key="15">
    <source>
        <dbReference type="Proteomes" id="UP000243217"/>
    </source>
</evidence>
<evidence type="ECO:0000256" key="8">
    <source>
        <dbReference type="ARBA" id="ARBA00023203"/>
    </source>
</evidence>
<dbReference type="InterPro" id="IPR001748">
    <property type="entry name" value="BUD31"/>
</dbReference>
<dbReference type="PANTHER" id="PTHR13140:SF861">
    <property type="entry name" value="LEUCINE ZIPPER HOMEOBOX-ASSOCIATED DOMAIN-CONTAINING PROTEIN"/>
    <property type="match status" value="1"/>
</dbReference>
<keyword evidence="8 11" id="KW-0009">Actin-binding</keyword>
<dbReference type="Pfam" id="PF25390">
    <property type="entry name" value="WD40_RLD"/>
    <property type="match status" value="1"/>
</dbReference>
<gene>
    <name evidence="14" type="ORF">THRCLA_00983</name>
</gene>
<dbReference type="Gene3D" id="1.20.5.190">
    <property type="match status" value="1"/>
</dbReference>
<feature type="region of interest" description="Disordered" evidence="12">
    <location>
        <begin position="976"/>
        <end position="1010"/>
    </location>
</feature>
<evidence type="ECO:0000256" key="9">
    <source>
        <dbReference type="ARBA" id="ARBA00023242"/>
    </source>
</evidence>
<dbReference type="PROSITE" id="PS51456">
    <property type="entry name" value="MYOSIN_MOTOR"/>
    <property type="match status" value="1"/>
</dbReference>
<evidence type="ECO:0000256" key="5">
    <source>
        <dbReference type="ARBA" id="ARBA00022840"/>
    </source>
</evidence>
<dbReference type="InterPro" id="IPR009091">
    <property type="entry name" value="RCC1/BLIP-II"/>
</dbReference>
<dbReference type="PROSITE" id="PS00626">
    <property type="entry name" value="RCC1_2"/>
    <property type="match status" value="1"/>
</dbReference>
<dbReference type="CDD" id="cd23767">
    <property type="entry name" value="IQCD"/>
    <property type="match status" value="1"/>
</dbReference>
<comment type="similarity">
    <text evidence="11">Belongs to the TRAFAC class myosin-kinesin ATPase superfamily. Myosin family.</text>
</comment>
<keyword evidence="6 11" id="KW-0518">Myosin</keyword>
<keyword evidence="7 11" id="KW-0505">Motor protein</keyword>
<feature type="repeat" description="RCC1" evidence="10">
    <location>
        <begin position="1338"/>
        <end position="1388"/>
    </location>
</feature>